<proteinExistence type="predicted"/>
<sequence length="200" mass="20853">MALTRAGLVAGLARIADHMETVADELNTLDGQLGDGDLGVTMVRGGREVKAILDDLPPEVGEALMKVAQAFTRVSGSSYGTLLATGLMAAAKATRGRTEVPWHEMSSLLGAALDQMRTRGKASLGDKTVLDALDAAVKATKGLDDPAEILAAARTAVAAAMATCRDWPARIGRARIFAEKSVGLDDPGQRAFLRILEGLG</sequence>
<protein>
    <submittedName>
        <fullName evidence="4">DAK2 domain-containing protein</fullName>
    </submittedName>
</protein>
<dbReference type="InterPro" id="IPR050861">
    <property type="entry name" value="Dihydroxyacetone_Kinase"/>
</dbReference>
<dbReference type="OrthoDB" id="9800291at2"/>
<dbReference type="InterPro" id="IPR036117">
    <property type="entry name" value="DhaL_dom_sf"/>
</dbReference>
<dbReference type="RefSeq" id="WP_150040965.1">
    <property type="nucleotide sequence ID" value="NZ_OW485601.1"/>
</dbReference>
<dbReference type="PANTHER" id="PTHR28629:SF4">
    <property type="entry name" value="TRIOKINASE_FMN CYCLASE"/>
    <property type="match status" value="1"/>
</dbReference>
<dbReference type="GO" id="GO:0005829">
    <property type="term" value="C:cytosol"/>
    <property type="evidence" value="ECO:0007669"/>
    <property type="project" value="TreeGrafter"/>
</dbReference>
<dbReference type="PANTHER" id="PTHR28629">
    <property type="entry name" value="TRIOKINASE/FMN CYCLASE"/>
    <property type="match status" value="1"/>
</dbReference>
<feature type="domain" description="DhaL" evidence="3">
    <location>
        <begin position="6"/>
        <end position="200"/>
    </location>
</feature>
<dbReference type="GO" id="GO:0004371">
    <property type="term" value="F:glycerone kinase activity"/>
    <property type="evidence" value="ECO:0007669"/>
    <property type="project" value="InterPro"/>
</dbReference>
<dbReference type="SMART" id="SM01120">
    <property type="entry name" value="Dak2"/>
    <property type="match status" value="1"/>
</dbReference>
<dbReference type="Proteomes" id="UP000325255">
    <property type="component" value="Unassembled WGS sequence"/>
</dbReference>
<dbReference type="EMBL" id="VWPK01000016">
    <property type="protein sequence ID" value="KAA5611955.1"/>
    <property type="molecule type" value="Genomic_DNA"/>
</dbReference>
<dbReference type="Pfam" id="PF02734">
    <property type="entry name" value="Dak2"/>
    <property type="match status" value="1"/>
</dbReference>
<evidence type="ECO:0000313" key="5">
    <source>
        <dbReference type="Proteomes" id="UP000325255"/>
    </source>
</evidence>
<comment type="caution">
    <text evidence="4">The sequence shown here is derived from an EMBL/GenBank/DDBJ whole genome shotgun (WGS) entry which is preliminary data.</text>
</comment>
<name>A0A5M6IX59_9PROT</name>
<dbReference type="PROSITE" id="PS51480">
    <property type="entry name" value="DHAL"/>
    <property type="match status" value="1"/>
</dbReference>
<keyword evidence="2" id="KW-0418">Kinase</keyword>
<dbReference type="AlphaFoldDB" id="A0A5M6IX59"/>
<dbReference type="GO" id="GO:0019563">
    <property type="term" value="P:glycerol catabolic process"/>
    <property type="evidence" value="ECO:0007669"/>
    <property type="project" value="TreeGrafter"/>
</dbReference>
<evidence type="ECO:0000256" key="1">
    <source>
        <dbReference type="ARBA" id="ARBA00022679"/>
    </source>
</evidence>
<accession>A0A5M6IX59</accession>
<organism evidence="4 5">
    <name type="scientific">Rhodovastum atsumiense</name>
    <dbReference type="NCBI Taxonomy" id="504468"/>
    <lineage>
        <taxon>Bacteria</taxon>
        <taxon>Pseudomonadati</taxon>
        <taxon>Pseudomonadota</taxon>
        <taxon>Alphaproteobacteria</taxon>
        <taxon>Acetobacterales</taxon>
        <taxon>Acetobacteraceae</taxon>
        <taxon>Rhodovastum</taxon>
    </lineage>
</organism>
<dbReference type="Gene3D" id="1.25.40.340">
    <property type="match status" value="1"/>
</dbReference>
<keyword evidence="5" id="KW-1185">Reference proteome</keyword>
<dbReference type="InterPro" id="IPR004007">
    <property type="entry name" value="DhaL_dom"/>
</dbReference>
<evidence type="ECO:0000256" key="2">
    <source>
        <dbReference type="ARBA" id="ARBA00022777"/>
    </source>
</evidence>
<reference evidence="4 5" key="1">
    <citation type="submission" date="2019-09" db="EMBL/GenBank/DDBJ databases">
        <title>Genome sequence of Rhodovastum atsumiense, a diverse member of the Acetobacteraceae family of non-sulfur purple photosynthetic bacteria.</title>
        <authorList>
            <person name="Meyer T."/>
            <person name="Kyndt J."/>
        </authorList>
    </citation>
    <scope>NUCLEOTIDE SEQUENCE [LARGE SCALE GENOMIC DNA]</scope>
    <source>
        <strain evidence="4 5">DSM 21279</strain>
    </source>
</reference>
<dbReference type="SUPFAM" id="SSF101473">
    <property type="entry name" value="DhaL-like"/>
    <property type="match status" value="1"/>
</dbReference>
<gene>
    <name evidence="4" type="ORF">F1189_11880</name>
</gene>
<evidence type="ECO:0000259" key="3">
    <source>
        <dbReference type="PROSITE" id="PS51480"/>
    </source>
</evidence>
<keyword evidence="1" id="KW-0808">Transferase</keyword>
<evidence type="ECO:0000313" key="4">
    <source>
        <dbReference type="EMBL" id="KAA5611955.1"/>
    </source>
</evidence>